<dbReference type="InterPro" id="IPR027417">
    <property type="entry name" value="P-loop_NTPase"/>
</dbReference>
<dbReference type="SUPFAM" id="SSF52540">
    <property type="entry name" value="P-loop containing nucleoside triphosphate hydrolases"/>
    <property type="match status" value="1"/>
</dbReference>
<comment type="caution">
    <text evidence="2">The sequence shown here is derived from an EMBL/GenBank/DDBJ whole genome shotgun (WGS) entry which is preliminary data.</text>
</comment>
<dbReference type="OrthoDB" id="9791162at2"/>
<dbReference type="Pfam" id="PF13614">
    <property type="entry name" value="AAA_31"/>
    <property type="match status" value="1"/>
</dbReference>
<reference evidence="2 3" key="1">
    <citation type="submission" date="2019-07" db="EMBL/GenBank/DDBJ databases">
        <title>Draft genome sequences of 15 bacterial species constituting the stable defined intestinal microbiota of the GM15 gnotobiotic mouse model.</title>
        <authorList>
            <person name="Elie C."/>
            <person name="Mathieu A."/>
            <person name="Saliou A."/>
            <person name="Darnaud M."/>
            <person name="Leulier F."/>
            <person name="Tamellini A."/>
        </authorList>
    </citation>
    <scope>NUCLEOTIDE SEQUENCE [LARGE SCALE GENOMIC DNA]</scope>
    <source>
        <strain evidence="3">ASF 502</strain>
    </source>
</reference>
<organism evidence="2 3">
    <name type="scientific">Schaedlerella arabinosiphila</name>
    <dbReference type="NCBI Taxonomy" id="2044587"/>
    <lineage>
        <taxon>Bacteria</taxon>
        <taxon>Bacillati</taxon>
        <taxon>Bacillota</taxon>
        <taxon>Clostridia</taxon>
        <taxon>Lachnospirales</taxon>
        <taxon>Lachnospiraceae</taxon>
        <taxon>Schaedlerella</taxon>
    </lineage>
</organism>
<gene>
    <name evidence="2" type="ORF">FMM80_01345</name>
</gene>
<dbReference type="InterPro" id="IPR050678">
    <property type="entry name" value="DNA_Partitioning_ATPase"/>
</dbReference>
<evidence type="ECO:0000313" key="3">
    <source>
        <dbReference type="Proteomes" id="UP000474104"/>
    </source>
</evidence>
<dbReference type="Proteomes" id="UP000474104">
    <property type="component" value="Unassembled WGS sequence"/>
</dbReference>
<dbReference type="PANTHER" id="PTHR13696:SF99">
    <property type="entry name" value="COBYRINIC ACID AC-DIAMIDE SYNTHASE"/>
    <property type="match status" value="1"/>
</dbReference>
<dbReference type="Gene3D" id="3.40.50.300">
    <property type="entry name" value="P-loop containing nucleotide triphosphate hydrolases"/>
    <property type="match status" value="1"/>
</dbReference>
<evidence type="ECO:0000313" key="2">
    <source>
        <dbReference type="EMBL" id="NDO67447.1"/>
    </source>
</evidence>
<evidence type="ECO:0000259" key="1">
    <source>
        <dbReference type="Pfam" id="PF13614"/>
    </source>
</evidence>
<accession>A0A9X5H3M3</accession>
<dbReference type="EMBL" id="VIRB01000023">
    <property type="protein sequence ID" value="NDO67447.1"/>
    <property type="molecule type" value="Genomic_DNA"/>
</dbReference>
<dbReference type="RefSeq" id="WP_004068768.1">
    <property type="nucleotide sequence ID" value="NZ_VIRB01000023.1"/>
</dbReference>
<dbReference type="InterPro" id="IPR025669">
    <property type="entry name" value="AAA_dom"/>
</dbReference>
<feature type="domain" description="AAA" evidence="1">
    <location>
        <begin position="2"/>
        <end position="199"/>
    </location>
</feature>
<name>A0A9X5H3M3_9FIRM</name>
<dbReference type="PANTHER" id="PTHR13696">
    <property type="entry name" value="P-LOOP CONTAINING NUCLEOSIDE TRIPHOSPHATE HYDROLASE"/>
    <property type="match status" value="1"/>
</dbReference>
<dbReference type="AlphaFoldDB" id="A0A9X5H3M3"/>
<protein>
    <submittedName>
        <fullName evidence="2">ParA family protein</fullName>
    </submittedName>
</protein>
<proteinExistence type="predicted"/>
<dbReference type="CDD" id="cd02042">
    <property type="entry name" value="ParAB_family"/>
    <property type="match status" value="1"/>
</dbReference>
<sequence>MAKIISIFNNKGGVGKTTIAWNLADALARKGKKVLMIDFDPQCNLSIAILGSEEFKQSLPTITQPYGTTIRAYLQKFLQGIGNLEIYTYKGKHTHTNVDLIAGDFWLNVYGESLSVGSDLLTGTGITKYAVIKDMVEYTMAKKKNIYDFAIIDLPPSFGALVRAALYSSDYFLVPCTSDTYSSYCISLIGEMIPTFIDDWKSGYERFSKSNPNINKYQDIGDPKFAGWVYNGFDTQKNHIVKADYIHYQEIVKSITQELINNDNISKSTILPPDFKAGEIEDMNVLIQNSIWQSIPVASLKDYRPMKTLQDKGSWAPRQITLIDKLNTRFTELADNVISSCI</sequence>